<sequence length="473" mass="50234">MNKLATLLLKAFLCLTPIAFVTNPAFSQDTDLGLSKGSVEHATALRDAAMKGSMAYNIVESLTTEVGPRLAGTDAEARGRDWAVAKLQDLGFKNVRVEPFTMQAWARGSESAELLSPYPQPLSLTTLGGSVATPEGGLEADIVVFPTLTDLEAAEPGSLAGKIAFVSHAMQKTQNGSSYGFHGRLRRSGASIAASKGAIAILIRSIGTDSHRMPHTGSMRYDPAINKIPAAALSNPDADQIERIHARGETMRVNLNVQPRPLGEVESGNVIVDIRGTESPDEVVIIGGHLDSWDLGTGAIDDGAGVAIATAAAKLILDSGKRPKRSIRLILWGAEEAGLLGGYAYLERHKKDLDKQIIGSESDFGAGRVWQLTSQVSPEAQPLVNKIAELLVPIGIAPGSNDAPGAGPDLTPLVKAGMPSLRLHQNGNDYFDLHHTADDTLDKINPHDLDQNVAAFAVFAWLAADTELRFKTP</sequence>
<keyword evidence="9" id="KW-0479">Metal-binding</keyword>
<comment type="subunit">
    <text evidence="19">Homodimer. The monomeric form is inactive while the homodimer is active.</text>
</comment>
<keyword evidence="7" id="KW-0121">Carboxypeptidase</keyword>
<evidence type="ECO:0000256" key="10">
    <source>
        <dbReference type="ARBA" id="ARBA00022729"/>
    </source>
</evidence>
<evidence type="ECO:0000256" key="11">
    <source>
        <dbReference type="ARBA" id="ARBA00022801"/>
    </source>
</evidence>
<evidence type="ECO:0000256" key="16">
    <source>
        <dbReference type="ARBA" id="ARBA00023145"/>
    </source>
</evidence>
<keyword evidence="17" id="KW-0325">Glycoprotein</keyword>
<feature type="chain" id="PRO_5046959991" description="Carboxypeptidase Q" evidence="21">
    <location>
        <begin position="28"/>
        <end position="473"/>
    </location>
</feature>
<evidence type="ECO:0000256" key="17">
    <source>
        <dbReference type="ARBA" id="ARBA00023180"/>
    </source>
</evidence>
<evidence type="ECO:0000256" key="12">
    <source>
        <dbReference type="ARBA" id="ARBA00022824"/>
    </source>
</evidence>
<dbReference type="SUPFAM" id="SSF53187">
    <property type="entry name" value="Zn-dependent exopeptidases"/>
    <property type="match status" value="1"/>
</dbReference>
<dbReference type="InterPro" id="IPR007484">
    <property type="entry name" value="Peptidase_M28"/>
</dbReference>
<dbReference type="Proteomes" id="UP001626537">
    <property type="component" value="Chromosome"/>
</dbReference>
<dbReference type="RefSeq" id="WP_407346921.1">
    <property type="nucleotide sequence ID" value="NZ_CP136864.1"/>
</dbReference>
<protein>
    <recommendedName>
        <fullName evidence="5">Carboxypeptidase Q</fullName>
    </recommendedName>
    <alternativeName>
        <fullName evidence="20">Plasma glutamate carboxypeptidase</fullName>
    </alternativeName>
</protein>
<gene>
    <name evidence="23" type="ORF">R0135_11075</name>
</gene>
<evidence type="ECO:0000256" key="8">
    <source>
        <dbReference type="ARBA" id="ARBA00022670"/>
    </source>
</evidence>
<evidence type="ECO:0000256" key="20">
    <source>
        <dbReference type="ARBA" id="ARBA00033328"/>
    </source>
</evidence>
<evidence type="ECO:0000259" key="22">
    <source>
        <dbReference type="Pfam" id="PF04389"/>
    </source>
</evidence>
<keyword evidence="11" id="KW-0378">Hydrolase</keyword>
<evidence type="ECO:0000256" key="18">
    <source>
        <dbReference type="ARBA" id="ARBA00023228"/>
    </source>
</evidence>
<dbReference type="Gene3D" id="3.40.630.10">
    <property type="entry name" value="Zn peptidases"/>
    <property type="match status" value="1"/>
</dbReference>
<dbReference type="InterPro" id="IPR039866">
    <property type="entry name" value="CPQ"/>
</dbReference>
<evidence type="ECO:0000313" key="23">
    <source>
        <dbReference type="EMBL" id="WOJ92328.1"/>
    </source>
</evidence>
<keyword evidence="16" id="KW-0865">Zymogen</keyword>
<evidence type="ECO:0000313" key="24">
    <source>
        <dbReference type="Proteomes" id="UP001626537"/>
    </source>
</evidence>
<evidence type="ECO:0000256" key="2">
    <source>
        <dbReference type="ARBA" id="ARBA00004371"/>
    </source>
</evidence>
<evidence type="ECO:0000256" key="21">
    <source>
        <dbReference type="SAM" id="SignalP"/>
    </source>
</evidence>
<name>A0ABZ0I010_9GAMM</name>
<keyword evidence="12" id="KW-0256">Endoplasmic reticulum</keyword>
<organism evidence="23 24">
    <name type="scientific">Congregibacter variabilis</name>
    <dbReference type="NCBI Taxonomy" id="3081200"/>
    <lineage>
        <taxon>Bacteria</taxon>
        <taxon>Pseudomonadati</taxon>
        <taxon>Pseudomonadota</taxon>
        <taxon>Gammaproteobacteria</taxon>
        <taxon>Cellvibrionales</taxon>
        <taxon>Halieaceae</taxon>
        <taxon>Congregibacter</taxon>
    </lineage>
</organism>
<dbReference type="PANTHER" id="PTHR12053">
    <property type="entry name" value="PROTEASE FAMILY M28 PLASMA GLUTAMATE CARBOXYPEPTIDASE-RELATED"/>
    <property type="match status" value="1"/>
</dbReference>
<evidence type="ECO:0000256" key="13">
    <source>
        <dbReference type="ARBA" id="ARBA00022833"/>
    </source>
</evidence>
<reference evidence="23 24" key="1">
    <citation type="submission" date="2023-10" db="EMBL/GenBank/DDBJ databases">
        <title>Two novel species belonging to the OM43/NOR5 clade.</title>
        <authorList>
            <person name="Park M."/>
        </authorList>
    </citation>
    <scope>NUCLEOTIDE SEQUENCE [LARGE SCALE GENOMIC DNA]</scope>
    <source>
        <strain evidence="23 24">IMCC43200</strain>
    </source>
</reference>
<keyword evidence="15" id="KW-0482">Metalloprotease</keyword>
<accession>A0ABZ0I010</accession>
<evidence type="ECO:0000256" key="7">
    <source>
        <dbReference type="ARBA" id="ARBA00022645"/>
    </source>
</evidence>
<keyword evidence="13" id="KW-0862">Zinc</keyword>
<keyword evidence="6" id="KW-0964">Secreted</keyword>
<comment type="subcellular location">
    <subcellularLocation>
        <location evidence="1">Endoplasmic reticulum</location>
    </subcellularLocation>
    <subcellularLocation>
        <location evidence="3">Golgi apparatus</location>
    </subcellularLocation>
    <subcellularLocation>
        <location evidence="2">Lysosome</location>
    </subcellularLocation>
    <subcellularLocation>
        <location evidence="4">Secreted</location>
    </subcellularLocation>
</comment>
<dbReference type="Pfam" id="PF04389">
    <property type="entry name" value="Peptidase_M28"/>
    <property type="match status" value="1"/>
</dbReference>
<evidence type="ECO:0000256" key="15">
    <source>
        <dbReference type="ARBA" id="ARBA00023049"/>
    </source>
</evidence>
<keyword evidence="8" id="KW-0645">Protease</keyword>
<dbReference type="PANTHER" id="PTHR12053:SF3">
    <property type="entry name" value="CARBOXYPEPTIDASE Q"/>
    <property type="match status" value="1"/>
</dbReference>
<keyword evidence="14" id="KW-0333">Golgi apparatus</keyword>
<evidence type="ECO:0000256" key="6">
    <source>
        <dbReference type="ARBA" id="ARBA00022525"/>
    </source>
</evidence>
<dbReference type="Gene3D" id="3.50.30.30">
    <property type="match status" value="1"/>
</dbReference>
<evidence type="ECO:0000256" key="9">
    <source>
        <dbReference type="ARBA" id="ARBA00022723"/>
    </source>
</evidence>
<keyword evidence="18" id="KW-0458">Lysosome</keyword>
<feature type="signal peptide" evidence="21">
    <location>
        <begin position="1"/>
        <end position="27"/>
    </location>
</feature>
<evidence type="ECO:0000256" key="5">
    <source>
        <dbReference type="ARBA" id="ARBA00014116"/>
    </source>
</evidence>
<keyword evidence="24" id="KW-1185">Reference proteome</keyword>
<evidence type="ECO:0000256" key="19">
    <source>
        <dbReference type="ARBA" id="ARBA00025833"/>
    </source>
</evidence>
<dbReference type="EMBL" id="CP136864">
    <property type="protein sequence ID" value="WOJ92328.1"/>
    <property type="molecule type" value="Genomic_DNA"/>
</dbReference>
<evidence type="ECO:0000256" key="3">
    <source>
        <dbReference type="ARBA" id="ARBA00004555"/>
    </source>
</evidence>
<evidence type="ECO:0000256" key="14">
    <source>
        <dbReference type="ARBA" id="ARBA00023034"/>
    </source>
</evidence>
<feature type="domain" description="Peptidase M28" evidence="22">
    <location>
        <begin position="269"/>
        <end position="457"/>
    </location>
</feature>
<evidence type="ECO:0000256" key="4">
    <source>
        <dbReference type="ARBA" id="ARBA00004613"/>
    </source>
</evidence>
<proteinExistence type="predicted"/>
<keyword evidence="10 21" id="KW-0732">Signal</keyword>
<evidence type="ECO:0000256" key="1">
    <source>
        <dbReference type="ARBA" id="ARBA00004240"/>
    </source>
</evidence>